<organism evidence="1 2">
    <name type="scientific">Actinokineospora fastidiosa</name>
    <dbReference type="NCBI Taxonomy" id="1816"/>
    <lineage>
        <taxon>Bacteria</taxon>
        <taxon>Bacillati</taxon>
        <taxon>Actinomycetota</taxon>
        <taxon>Actinomycetes</taxon>
        <taxon>Pseudonocardiales</taxon>
        <taxon>Pseudonocardiaceae</taxon>
        <taxon>Actinokineospora</taxon>
    </lineage>
</organism>
<dbReference type="Proteomes" id="UP000660680">
    <property type="component" value="Unassembled WGS sequence"/>
</dbReference>
<evidence type="ECO:0000313" key="2">
    <source>
        <dbReference type="Proteomes" id="UP000660680"/>
    </source>
</evidence>
<dbReference type="Gene3D" id="3.90.1720.10">
    <property type="entry name" value="endopeptidase domain like (from Nostoc punctiforme)"/>
    <property type="match status" value="1"/>
</dbReference>
<dbReference type="AlphaFoldDB" id="A0A918L8A7"/>
<evidence type="ECO:0008006" key="3">
    <source>
        <dbReference type="Google" id="ProtNLM"/>
    </source>
</evidence>
<protein>
    <recommendedName>
        <fullName evidence="3">NlpC/P60 domain-containing protein</fullName>
    </recommendedName>
</protein>
<gene>
    <name evidence="1" type="ORF">GCM10010171_07990</name>
</gene>
<sequence length="171" mass="18464">MSAQVGDLGPEISRGEIVERAESWLRPSVPYGLHRFHQNEYGIYRTDCSGYVSMAWGLPGVPPSRHGGLDNAGLARVSVAVAKGELRAGDALLATAGTGSVIFHEWADIEREHYWGFEQSPEGTVHRRLAFPGDGAGLRPSRYLRVVTPGGERVGGVLGEGAPLTRSQEDR</sequence>
<evidence type="ECO:0000313" key="1">
    <source>
        <dbReference type="EMBL" id="GGS17877.1"/>
    </source>
</evidence>
<proteinExistence type="predicted"/>
<dbReference type="RefSeq" id="WP_189208883.1">
    <property type="nucleotide sequence ID" value="NZ_BMRB01000001.1"/>
</dbReference>
<dbReference type="EMBL" id="BMRB01000001">
    <property type="protein sequence ID" value="GGS17877.1"/>
    <property type="molecule type" value="Genomic_DNA"/>
</dbReference>
<keyword evidence="2" id="KW-1185">Reference proteome</keyword>
<accession>A0A918L8A7</accession>
<comment type="caution">
    <text evidence="1">The sequence shown here is derived from an EMBL/GenBank/DDBJ whole genome shotgun (WGS) entry which is preliminary data.</text>
</comment>
<reference evidence="1" key="2">
    <citation type="submission" date="2020-09" db="EMBL/GenBank/DDBJ databases">
        <authorList>
            <person name="Sun Q."/>
            <person name="Ohkuma M."/>
        </authorList>
    </citation>
    <scope>NUCLEOTIDE SEQUENCE</scope>
    <source>
        <strain evidence="1">JCM 3276</strain>
    </source>
</reference>
<reference evidence="1" key="1">
    <citation type="journal article" date="2014" name="Int. J. Syst. Evol. Microbiol.">
        <title>Complete genome sequence of Corynebacterium casei LMG S-19264T (=DSM 44701T), isolated from a smear-ripened cheese.</title>
        <authorList>
            <consortium name="US DOE Joint Genome Institute (JGI-PGF)"/>
            <person name="Walter F."/>
            <person name="Albersmeier A."/>
            <person name="Kalinowski J."/>
            <person name="Ruckert C."/>
        </authorList>
    </citation>
    <scope>NUCLEOTIDE SEQUENCE</scope>
    <source>
        <strain evidence="1">JCM 3276</strain>
    </source>
</reference>
<name>A0A918L8A7_9PSEU</name>